<protein>
    <submittedName>
        <fullName evidence="2">Uncharacterized protein</fullName>
    </submittedName>
</protein>
<evidence type="ECO:0000313" key="2">
    <source>
        <dbReference type="EMBL" id="KHN45726.1"/>
    </source>
</evidence>
<dbReference type="AlphaFoldDB" id="A0A0B2SG56"/>
<reference evidence="2" key="1">
    <citation type="submission" date="2014-07" db="EMBL/GenBank/DDBJ databases">
        <title>Identification of a novel salt tolerance gene in wild soybean by whole-genome sequencing.</title>
        <authorList>
            <person name="Lam H.-M."/>
            <person name="Qi X."/>
            <person name="Li M.-W."/>
            <person name="Liu X."/>
            <person name="Xie M."/>
            <person name="Ni M."/>
            <person name="Xu X."/>
        </authorList>
    </citation>
    <scope>NUCLEOTIDE SEQUENCE [LARGE SCALE GENOMIC DNA]</scope>
    <source>
        <tissue evidence="2">Root</tissue>
    </source>
</reference>
<reference evidence="3 4" key="2">
    <citation type="submission" date="2018-09" db="EMBL/GenBank/DDBJ databases">
        <title>A high-quality reference genome of wild soybean provides a powerful tool to mine soybean genomes.</title>
        <authorList>
            <person name="Xie M."/>
            <person name="Chung C.Y.L."/>
            <person name="Li M.-W."/>
            <person name="Wong F.-L."/>
            <person name="Chan T.-F."/>
            <person name="Lam H.-M."/>
        </authorList>
    </citation>
    <scope>NUCLEOTIDE SEQUENCE [LARGE SCALE GENOMIC DNA]</scope>
    <source>
        <strain evidence="4">cv. W05</strain>
        <tissue evidence="3">Hypocotyl of etiolated seedlings</tissue>
    </source>
</reference>
<evidence type="ECO:0000313" key="4">
    <source>
        <dbReference type="Proteomes" id="UP000289340"/>
    </source>
</evidence>
<dbReference type="SMR" id="A0A0B2SG56"/>
<dbReference type="PANTHER" id="PTHR34774">
    <property type="entry name" value="EPHRIN-A3 PROTEIN"/>
    <property type="match status" value="1"/>
</dbReference>
<evidence type="ECO:0000313" key="3">
    <source>
        <dbReference type="EMBL" id="RZB95547.1"/>
    </source>
</evidence>
<keyword evidence="1" id="KW-1133">Transmembrane helix</keyword>
<dbReference type="EMBL" id="KN641869">
    <property type="protein sequence ID" value="KHN45726.1"/>
    <property type="molecule type" value="Genomic_DNA"/>
</dbReference>
<organism evidence="2">
    <name type="scientific">Glycine soja</name>
    <name type="common">Wild soybean</name>
    <dbReference type="NCBI Taxonomy" id="3848"/>
    <lineage>
        <taxon>Eukaryota</taxon>
        <taxon>Viridiplantae</taxon>
        <taxon>Streptophyta</taxon>
        <taxon>Embryophyta</taxon>
        <taxon>Tracheophyta</taxon>
        <taxon>Spermatophyta</taxon>
        <taxon>Magnoliopsida</taxon>
        <taxon>eudicotyledons</taxon>
        <taxon>Gunneridae</taxon>
        <taxon>Pentapetalae</taxon>
        <taxon>rosids</taxon>
        <taxon>fabids</taxon>
        <taxon>Fabales</taxon>
        <taxon>Fabaceae</taxon>
        <taxon>Papilionoideae</taxon>
        <taxon>50 kb inversion clade</taxon>
        <taxon>NPAAA clade</taxon>
        <taxon>indigoferoid/millettioid clade</taxon>
        <taxon>Phaseoleae</taxon>
        <taxon>Glycine</taxon>
        <taxon>Glycine subgen. Soja</taxon>
    </lineage>
</organism>
<keyword evidence="1" id="KW-0812">Transmembrane</keyword>
<accession>A0A0B2SG56</accession>
<sequence>MVLDSILSSSPCLKSPSFSRQFARHELGSWSTLVKRHCFLLSALALLTVLCTIYLYFAVTFAANDSCSGLSGSLRDSCHMEHVMDSEAKSKLKGLRHL</sequence>
<feature type="transmembrane region" description="Helical" evidence="1">
    <location>
        <begin position="38"/>
        <end position="57"/>
    </location>
</feature>
<dbReference type="PANTHER" id="PTHR34774:SF1">
    <property type="entry name" value="EPHRIN-A3 PROTEIN"/>
    <property type="match status" value="1"/>
</dbReference>
<evidence type="ECO:0000256" key="1">
    <source>
        <dbReference type="SAM" id="Phobius"/>
    </source>
</evidence>
<keyword evidence="1" id="KW-0472">Membrane</keyword>
<gene>
    <name evidence="3" type="ORF">D0Y65_019764</name>
    <name evidence="2" type="ORF">glysoja_043670</name>
</gene>
<proteinExistence type="predicted"/>
<name>A0A0B2SG56_GLYSO</name>
<dbReference type="EMBL" id="QZWG01000008">
    <property type="protein sequence ID" value="RZB95547.1"/>
    <property type="molecule type" value="Genomic_DNA"/>
</dbReference>
<dbReference type="Proteomes" id="UP000289340">
    <property type="component" value="Chromosome 8"/>
</dbReference>
<dbReference type="EMBL" id="QZWG01000008">
    <property type="protein sequence ID" value="RZB95548.1"/>
    <property type="molecule type" value="Genomic_DNA"/>
</dbReference>
<keyword evidence="4" id="KW-1185">Reference proteome</keyword>
<dbReference type="Proteomes" id="UP000053555">
    <property type="component" value="Unassembled WGS sequence"/>
</dbReference>